<dbReference type="RefSeq" id="WP_203893209.1">
    <property type="nucleotide sequence ID" value="NZ_BOOH01000042.1"/>
</dbReference>
<proteinExistence type="predicted"/>
<dbReference type="EMBL" id="BOOH01000042">
    <property type="protein sequence ID" value="GIH78718.1"/>
    <property type="molecule type" value="Genomic_DNA"/>
</dbReference>
<name>A0A8J3RV09_9ACTN</name>
<gene>
    <name evidence="2" type="ORF">Plo01_51470</name>
</gene>
<keyword evidence="1" id="KW-0732">Signal</keyword>
<dbReference type="SUPFAM" id="SSF51120">
    <property type="entry name" value="beta-Roll"/>
    <property type="match status" value="1"/>
</dbReference>
<dbReference type="Proteomes" id="UP000616724">
    <property type="component" value="Unassembled WGS sequence"/>
</dbReference>
<feature type="signal peptide" evidence="1">
    <location>
        <begin position="1"/>
        <end position="34"/>
    </location>
</feature>
<evidence type="ECO:0000313" key="2">
    <source>
        <dbReference type="EMBL" id="GIH78718.1"/>
    </source>
</evidence>
<dbReference type="InterPro" id="IPR011049">
    <property type="entry name" value="Serralysin-like_metalloprot_C"/>
</dbReference>
<protein>
    <recommendedName>
        <fullName evidence="4">Calcium-binding protein</fullName>
    </recommendedName>
</protein>
<dbReference type="PROSITE" id="PS51318">
    <property type="entry name" value="TAT"/>
    <property type="match status" value="1"/>
</dbReference>
<dbReference type="Pfam" id="PF00353">
    <property type="entry name" value="HemolysinCabind"/>
    <property type="match status" value="1"/>
</dbReference>
<dbReference type="GO" id="GO:0005509">
    <property type="term" value="F:calcium ion binding"/>
    <property type="evidence" value="ECO:0007669"/>
    <property type="project" value="InterPro"/>
</dbReference>
<reference evidence="2 3" key="1">
    <citation type="submission" date="2021-01" db="EMBL/GenBank/DDBJ databases">
        <title>Whole genome shotgun sequence of Planobispora longispora NBRC 13918.</title>
        <authorList>
            <person name="Komaki H."/>
            <person name="Tamura T."/>
        </authorList>
    </citation>
    <scope>NUCLEOTIDE SEQUENCE [LARGE SCALE GENOMIC DNA]</scope>
    <source>
        <strain evidence="2 3">NBRC 13918</strain>
    </source>
</reference>
<feature type="chain" id="PRO_5035188643" description="Calcium-binding protein" evidence="1">
    <location>
        <begin position="35"/>
        <end position="189"/>
    </location>
</feature>
<evidence type="ECO:0008006" key="4">
    <source>
        <dbReference type="Google" id="ProtNLM"/>
    </source>
</evidence>
<dbReference type="InterPro" id="IPR001343">
    <property type="entry name" value="Hemolysn_Ca-bd"/>
</dbReference>
<keyword evidence="3" id="KW-1185">Reference proteome</keyword>
<dbReference type="Gene3D" id="2.150.10.10">
    <property type="entry name" value="Serralysin-like metalloprotease, C-terminal"/>
    <property type="match status" value="1"/>
</dbReference>
<dbReference type="InterPro" id="IPR006311">
    <property type="entry name" value="TAT_signal"/>
</dbReference>
<dbReference type="AlphaFoldDB" id="A0A8J3RV09"/>
<accession>A0A8J3RV09</accession>
<comment type="caution">
    <text evidence="2">The sequence shown here is derived from an EMBL/GenBank/DDBJ whole genome shotgun (WGS) entry which is preliminary data.</text>
</comment>
<sequence>MNLSISRRAGFRALATGALLLISAAATGAAPAQAQTFTNVTAISGKLSVNAGNVGDNITINVENGSLVVRNFNDTITAGSFTCTNVDARTVRCNSAGITNILVNSQGGADTVTNNTTLQSRVFLGPGSDTFIGGSARDFVNGDGSNDRLEGRGGSDILIGNDGASDQAIGGTNTDFCTAEAELSCEEDA</sequence>
<evidence type="ECO:0000256" key="1">
    <source>
        <dbReference type="SAM" id="SignalP"/>
    </source>
</evidence>
<organism evidence="2 3">
    <name type="scientific">Planobispora longispora</name>
    <dbReference type="NCBI Taxonomy" id="28887"/>
    <lineage>
        <taxon>Bacteria</taxon>
        <taxon>Bacillati</taxon>
        <taxon>Actinomycetota</taxon>
        <taxon>Actinomycetes</taxon>
        <taxon>Streptosporangiales</taxon>
        <taxon>Streptosporangiaceae</taxon>
        <taxon>Planobispora</taxon>
    </lineage>
</organism>
<evidence type="ECO:0000313" key="3">
    <source>
        <dbReference type="Proteomes" id="UP000616724"/>
    </source>
</evidence>